<evidence type="ECO:0000313" key="2">
    <source>
        <dbReference type="Proteomes" id="UP001139981"/>
    </source>
</evidence>
<sequence>ALVTLVVGAGAAVGLRTRVQLQRPVSVQWRATVRDARVLLLMLMALLVAAARFAQVLCLPAFARAYGATADDAYNVVYAMGAAALVGAIVGGAAADKSGYIAGIGLCEALVGVFTLVVWAPIAAATALAEREPGSLAPVYVYVVLFAVSSGVGAAVLPPGVAQMFGSARLATTMGLVICASAPAILVMTPVSIKFLDVLGGGGNTAWLIAVSGILSILAGCLGFLMPVLQRRHARHVLRRQSSISWTSSN</sequence>
<dbReference type="Proteomes" id="UP001139981">
    <property type="component" value="Unassembled WGS sequence"/>
</dbReference>
<dbReference type="EMBL" id="JANBVB010001015">
    <property type="protein sequence ID" value="KAJ2891343.1"/>
    <property type="molecule type" value="Genomic_DNA"/>
</dbReference>
<name>A0ACC1M062_9FUNG</name>
<evidence type="ECO:0000313" key="1">
    <source>
        <dbReference type="EMBL" id="KAJ2891343.1"/>
    </source>
</evidence>
<reference evidence="1" key="1">
    <citation type="submission" date="2022-07" db="EMBL/GenBank/DDBJ databases">
        <title>Phylogenomic reconstructions and comparative analyses of Kickxellomycotina fungi.</title>
        <authorList>
            <person name="Reynolds N.K."/>
            <person name="Stajich J.E."/>
            <person name="Barry K."/>
            <person name="Grigoriev I.V."/>
            <person name="Crous P."/>
            <person name="Smith M.E."/>
        </authorList>
    </citation>
    <scope>NUCLEOTIDE SEQUENCE</scope>
    <source>
        <strain evidence="1">CBS 190363</strain>
    </source>
</reference>
<keyword evidence="2" id="KW-1185">Reference proteome</keyword>
<accession>A0ACC1M062</accession>
<feature type="non-terminal residue" evidence="1">
    <location>
        <position position="1"/>
    </location>
</feature>
<protein>
    <submittedName>
        <fullName evidence="1">Uncharacterized protein</fullName>
    </submittedName>
</protein>
<gene>
    <name evidence="1" type="ORF">IWW38_003659</name>
</gene>
<organism evidence="1 2">
    <name type="scientific">Coemansia aciculifera</name>
    <dbReference type="NCBI Taxonomy" id="417176"/>
    <lineage>
        <taxon>Eukaryota</taxon>
        <taxon>Fungi</taxon>
        <taxon>Fungi incertae sedis</taxon>
        <taxon>Zoopagomycota</taxon>
        <taxon>Kickxellomycotina</taxon>
        <taxon>Kickxellomycetes</taxon>
        <taxon>Kickxellales</taxon>
        <taxon>Kickxellaceae</taxon>
        <taxon>Coemansia</taxon>
    </lineage>
</organism>
<comment type="caution">
    <text evidence="1">The sequence shown here is derived from an EMBL/GenBank/DDBJ whole genome shotgun (WGS) entry which is preliminary data.</text>
</comment>
<proteinExistence type="predicted"/>